<name>A0A9P9IB16_9HYPO</name>
<dbReference type="Proteomes" id="UP000738349">
    <property type="component" value="Unassembled WGS sequence"/>
</dbReference>
<proteinExistence type="predicted"/>
<gene>
    <name evidence="1" type="ORF">EDB81DRAFT_585504</name>
</gene>
<dbReference type="AlphaFoldDB" id="A0A9P9IB16"/>
<comment type="caution">
    <text evidence="1">The sequence shown here is derived from an EMBL/GenBank/DDBJ whole genome shotgun (WGS) entry which is preliminary data.</text>
</comment>
<evidence type="ECO:0000313" key="1">
    <source>
        <dbReference type="EMBL" id="KAH7113417.1"/>
    </source>
</evidence>
<accession>A0A9P9IB16</accession>
<dbReference type="EMBL" id="JAGMUV010000035">
    <property type="protein sequence ID" value="KAH7113417.1"/>
    <property type="molecule type" value="Genomic_DNA"/>
</dbReference>
<organism evidence="1 2">
    <name type="scientific">Dactylonectria macrodidyma</name>
    <dbReference type="NCBI Taxonomy" id="307937"/>
    <lineage>
        <taxon>Eukaryota</taxon>
        <taxon>Fungi</taxon>
        <taxon>Dikarya</taxon>
        <taxon>Ascomycota</taxon>
        <taxon>Pezizomycotina</taxon>
        <taxon>Sordariomycetes</taxon>
        <taxon>Hypocreomycetidae</taxon>
        <taxon>Hypocreales</taxon>
        <taxon>Nectriaceae</taxon>
        <taxon>Dactylonectria</taxon>
    </lineage>
</organism>
<sequence length="79" mass="9560">IWDLFFKDYEWLNKARESGHPPILVGKGLKRMYHGRIEDWEREHLCLLCEGYEDTKLFKKCLQPSFQHTHGRMLAYDYA</sequence>
<protein>
    <submittedName>
        <fullName evidence="1">Uncharacterized protein</fullName>
    </submittedName>
</protein>
<feature type="non-terminal residue" evidence="1">
    <location>
        <position position="1"/>
    </location>
</feature>
<feature type="non-terminal residue" evidence="1">
    <location>
        <position position="79"/>
    </location>
</feature>
<evidence type="ECO:0000313" key="2">
    <source>
        <dbReference type="Proteomes" id="UP000738349"/>
    </source>
</evidence>
<keyword evidence="2" id="KW-1185">Reference proteome</keyword>
<reference evidence="1" key="1">
    <citation type="journal article" date="2021" name="Nat. Commun.">
        <title>Genetic determinants of endophytism in the Arabidopsis root mycobiome.</title>
        <authorList>
            <person name="Mesny F."/>
            <person name="Miyauchi S."/>
            <person name="Thiergart T."/>
            <person name="Pickel B."/>
            <person name="Atanasova L."/>
            <person name="Karlsson M."/>
            <person name="Huettel B."/>
            <person name="Barry K.W."/>
            <person name="Haridas S."/>
            <person name="Chen C."/>
            <person name="Bauer D."/>
            <person name="Andreopoulos W."/>
            <person name="Pangilinan J."/>
            <person name="LaButti K."/>
            <person name="Riley R."/>
            <person name="Lipzen A."/>
            <person name="Clum A."/>
            <person name="Drula E."/>
            <person name="Henrissat B."/>
            <person name="Kohler A."/>
            <person name="Grigoriev I.V."/>
            <person name="Martin F.M."/>
            <person name="Hacquard S."/>
        </authorList>
    </citation>
    <scope>NUCLEOTIDE SEQUENCE</scope>
    <source>
        <strain evidence="1">MPI-CAGE-AT-0147</strain>
    </source>
</reference>